<reference evidence="1 2" key="1">
    <citation type="submission" date="2023-10" db="EMBL/GenBank/DDBJ databases">
        <title>Novel methanotroph of the genus Methylocapsa from a subarctic wetland.</title>
        <authorList>
            <person name="Belova S.E."/>
            <person name="Oshkin I.Y."/>
            <person name="Miroshnikov K."/>
            <person name="Dedysh S.N."/>
        </authorList>
    </citation>
    <scope>NUCLEOTIDE SEQUENCE [LARGE SCALE GENOMIC DNA]</scope>
    <source>
        <strain evidence="1 2">RX1</strain>
    </source>
</reference>
<accession>A0ABZ0HMY9</accession>
<dbReference type="Proteomes" id="UP001626536">
    <property type="component" value="Chromosome"/>
</dbReference>
<dbReference type="SUPFAM" id="SSF53756">
    <property type="entry name" value="UDP-Glycosyltransferase/glycogen phosphorylase"/>
    <property type="match status" value="1"/>
</dbReference>
<protein>
    <submittedName>
        <fullName evidence="1">Glycosyltransferase</fullName>
        <ecNumber evidence="1">2.4.-.-</ecNumber>
    </submittedName>
</protein>
<sequence length="352" mass="38831">MAVFVDYTHVHRQATGLERISLELFSSAALDPIKASHITAASAAGLVLQQWIGMPWSALKRPGSVILCPGFPPSIALQSIGQTIIPYVHDLFVVDNPEILHRGAYYYCRPSFLHMLRKQSLFLVNSEKTRADLLGRLERPARAELYRPRIQNIFDLRPKAPDLPSDAPIRFVALGTVEPRKNYRYAADIIDALNARGCNAKLRIIGRPGWGPDYPALLGRNHIELLGYLAEAKVRDVVSESDILISTSLDEGLGLPLLELQYAGLLTVAADIAIFREIMEGDCLYVPRADASGAADIILQRLKSGDWRATGVDRALRILDRHNRRAARDRETVVSLIQEAERTALAAAGSAA</sequence>
<evidence type="ECO:0000313" key="2">
    <source>
        <dbReference type="Proteomes" id="UP001626536"/>
    </source>
</evidence>
<dbReference type="PANTHER" id="PTHR46401:SF9">
    <property type="entry name" value="MANNOSYLTRANSFERASE A"/>
    <property type="match status" value="1"/>
</dbReference>
<dbReference type="PANTHER" id="PTHR46401">
    <property type="entry name" value="GLYCOSYLTRANSFERASE WBBK-RELATED"/>
    <property type="match status" value="1"/>
</dbReference>
<keyword evidence="1" id="KW-0808">Transferase</keyword>
<dbReference type="GO" id="GO:0016757">
    <property type="term" value="F:glycosyltransferase activity"/>
    <property type="evidence" value="ECO:0007669"/>
    <property type="project" value="UniProtKB-KW"/>
</dbReference>
<dbReference type="EMBL" id="CP136862">
    <property type="protein sequence ID" value="WOJ88127.1"/>
    <property type="molecule type" value="Genomic_DNA"/>
</dbReference>
<dbReference type="RefSeq" id="WP_407337565.1">
    <property type="nucleotide sequence ID" value="NZ_CP136862.1"/>
</dbReference>
<keyword evidence="2" id="KW-1185">Reference proteome</keyword>
<dbReference type="Pfam" id="PF13692">
    <property type="entry name" value="Glyco_trans_1_4"/>
    <property type="match status" value="1"/>
</dbReference>
<dbReference type="Gene3D" id="3.40.50.2000">
    <property type="entry name" value="Glycogen Phosphorylase B"/>
    <property type="match status" value="1"/>
</dbReference>
<name>A0ABZ0HMY9_9HYPH</name>
<gene>
    <name evidence="1" type="ORF">RZS28_09685</name>
</gene>
<proteinExistence type="predicted"/>
<organism evidence="1 2">
    <name type="scientific">Methylocapsa polymorpha</name>
    <dbReference type="NCBI Taxonomy" id="3080828"/>
    <lineage>
        <taxon>Bacteria</taxon>
        <taxon>Pseudomonadati</taxon>
        <taxon>Pseudomonadota</taxon>
        <taxon>Alphaproteobacteria</taxon>
        <taxon>Hyphomicrobiales</taxon>
        <taxon>Beijerinckiaceae</taxon>
        <taxon>Methylocapsa</taxon>
    </lineage>
</organism>
<evidence type="ECO:0000313" key="1">
    <source>
        <dbReference type="EMBL" id="WOJ88127.1"/>
    </source>
</evidence>
<dbReference type="EC" id="2.4.-.-" evidence="1"/>
<keyword evidence="1" id="KW-0328">Glycosyltransferase</keyword>